<dbReference type="Proteomes" id="UP001474181">
    <property type="component" value="Unassembled WGS sequence"/>
</dbReference>
<name>A0ABV1X8Q3_9ACTN</name>
<gene>
    <name evidence="2" type="ORF">ABT404_39060</name>
</gene>
<proteinExistence type="predicted"/>
<dbReference type="RefSeq" id="WP_350788259.1">
    <property type="nucleotide sequence ID" value="NZ_JBEPEK010000434.1"/>
</dbReference>
<evidence type="ECO:0000313" key="3">
    <source>
        <dbReference type="Proteomes" id="UP001474181"/>
    </source>
</evidence>
<reference evidence="2 3" key="1">
    <citation type="submission" date="2024-06" db="EMBL/GenBank/DDBJ databases">
        <title>The Natural Products Discovery Center: Release of the First 8490 Sequenced Strains for Exploring Actinobacteria Biosynthetic Diversity.</title>
        <authorList>
            <person name="Kalkreuter E."/>
            <person name="Kautsar S.A."/>
            <person name="Yang D."/>
            <person name="Bader C.D."/>
            <person name="Teijaro C.N."/>
            <person name="Fluegel L."/>
            <person name="Davis C.M."/>
            <person name="Simpson J.R."/>
            <person name="Lauterbach L."/>
            <person name="Steele A.D."/>
            <person name="Gui C."/>
            <person name="Meng S."/>
            <person name="Li G."/>
            <person name="Viehrig K."/>
            <person name="Ye F."/>
            <person name="Su P."/>
            <person name="Kiefer A.F."/>
            <person name="Nichols A."/>
            <person name="Cepeda A.J."/>
            <person name="Yan W."/>
            <person name="Fan B."/>
            <person name="Jiang Y."/>
            <person name="Adhikari A."/>
            <person name="Zheng C.-J."/>
            <person name="Schuster L."/>
            <person name="Cowan T.M."/>
            <person name="Smanski M.J."/>
            <person name="Chevrette M.G."/>
            <person name="De Carvalho L.P.S."/>
            <person name="Shen B."/>
        </authorList>
    </citation>
    <scope>NUCLEOTIDE SEQUENCE [LARGE SCALE GENOMIC DNA]</scope>
    <source>
        <strain evidence="2 3">NPDC000234</strain>
    </source>
</reference>
<accession>A0ABV1X8Q3</accession>
<dbReference type="EMBL" id="JBEPEK010000434">
    <property type="protein sequence ID" value="MER7185397.1"/>
    <property type="molecule type" value="Genomic_DNA"/>
</dbReference>
<comment type="caution">
    <text evidence="2">The sequence shown here is derived from an EMBL/GenBank/DDBJ whole genome shotgun (WGS) entry which is preliminary data.</text>
</comment>
<feature type="region of interest" description="Disordered" evidence="1">
    <location>
        <begin position="50"/>
        <end position="75"/>
    </location>
</feature>
<organism evidence="2 3">
    <name type="scientific">Streptomyces hyaluromycini</name>
    <dbReference type="NCBI Taxonomy" id="1377993"/>
    <lineage>
        <taxon>Bacteria</taxon>
        <taxon>Bacillati</taxon>
        <taxon>Actinomycetota</taxon>
        <taxon>Actinomycetes</taxon>
        <taxon>Kitasatosporales</taxon>
        <taxon>Streptomycetaceae</taxon>
        <taxon>Streptomyces</taxon>
    </lineage>
</organism>
<evidence type="ECO:0000313" key="2">
    <source>
        <dbReference type="EMBL" id="MER7185397.1"/>
    </source>
</evidence>
<sequence length="75" mass="7974">MPQDVTFDLPFETPVSEHPEFVRARHLRWIRDMGPVHSKAGSEEHLTGLPGAAAALGSGGRATPGGPRVLPGRHG</sequence>
<protein>
    <submittedName>
        <fullName evidence="2">Uncharacterized protein</fullName>
    </submittedName>
</protein>
<evidence type="ECO:0000256" key="1">
    <source>
        <dbReference type="SAM" id="MobiDB-lite"/>
    </source>
</evidence>
<keyword evidence="3" id="KW-1185">Reference proteome</keyword>